<dbReference type="EMBL" id="AAOT01000046">
    <property type="protein sequence ID" value="EAR49805.1"/>
    <property type="molecule type" value="Genomic_DNA"/>
</dbReference>
<dbReference type="AlphaFoldDB" id="Q2CAX1"/>
<dbReference type="OrthoDB" id="7433551at2"/>
<dbReference type="HOGENOM" id="CLU_092796_0_0_5"/>
<evidence type="ECO:0000259" key="1">
    <source>
        <dbReference type="PROSITE" id="PS51781"/>
    </source>
</evidence>
<dbReference type="Gene3D" id="2.30.30.40">
    <property type="entry name" value="SH3 Domains"/>
    <property type="match status" value="1"/>
</dbReference>
<keyword evidence="3" id="KW-1185">Reference proteome</keyword>
<dbReference type="SMART" id="SM00287">
    <property type="entry name" value="SH3b"/>
    <property type="match status" value="1"/>
</dbReference>
<reference evidence="2 3" key="1">
    <citation type="journal article" date="2010" name="J. Bacteriol.">
        <title>Genome sequences of Oceanicola granulosus HTCC2516(T) and Oceanicola batsensis HTCC2597(TDelta).</title>
        <authorList>
            <person name="Thrash J.C."/>
            <person name="Cho J.C."/>
            <person name="Vergin K.L."/>
            <person name="Giovannoni S.J."/>
        </authorList>
    </citation>
    <scope>NUCLEOTIDE SEQUENCE [LARGE SCALE GENOMIC DNA]</scope>
    <source>
        <strain evidence="3">ATCC BAA-861 / DSM 15982 / KCTC 12143 / HTCC2516</strain>
    </source>
</reference>
<accession>Q2CAX1</accession>
<gene>
    <name evidence="2" type="ORF">OG2516_08623</name>
</gene>
<protein>
    <recommendedName>
        <fullName evidence="1">SH3b domain-containing protein</fullName>
    </recommendedName>
</protein>
<evidence type="ECO:0000313" key="2">
    <source>
        <dbReference type="EMBL" id="EAR49805.1"/>
    </source>
</evidence>
<dbReference type="PROSITE" id="PS51781">
    <property type="entry name" value="SH3B"/>
    <property type="match status" value="1"/>
</dbReference>
<organism evidence="2 3">
    <name type="scientific">Oceanicola granulosus (strain ATCC BAA-861 / DSM 15982 / KCTC 12143 / HTCC2516)</name>
    <dbReference type="NCBI Taxonomy" id="314256"/>
    <lineage>
        <taxon>Bacteria</taxon>
        <taxon>Pseudomonadati</taxon>
        <taxon>Pseudomonadota</taxon>
        <taxon>Alphaproteobacteria</taxon>
        <taxon>Rhodobacterales</taxon>
        <taxon>Roseobacteraceae</taxon>
        <taxon>Oceanicola</taxon>
    </lineage>
</organism>
<dbReference type="eggNOG" id="COG4991">
    <property type="taxonomic scope" value="Bacteria"/>
</dbReference>
<comment type="caution">
    <text evidence="2">The sequence shown here is derived from an EMBL/GenBank/DDBJ whole genome shotgun (WGS) entry which is preliminary data.</text>
</comment>
<sequence>MTRFILLTFGFLGWAFWEMSGGDEFELQAWSDVDGGGAVRMAAADPAPAQDEGYEFVTRAGMSPLSIRPEGRPEGEEMLVQASLSTSNSAAAETLGQWSSAPNVLDALTVATSAPQAEARNVVAVAGSRVNMRTGPGTEHSVVVTLPRGTEATVLETRDGWVHLDVTSTGQSGWMAAYLVEGI</sequence>
<dbReference type="Pfam" id="PF08239">
    <property type="entry name" value="SH3_3"/>
    <property type="match status" value="1"/>
</dbReference>
<dbReference type="RefSeq" id="WP_007255246.1">
    <property type="nucleotide sequence ID" value="NZ_CH724107.1"/>
</dbReference>
<name>Q2CAX1_OCEGH</name>
<dbReference type="STRING" id="314256.OG2516_08623"/>
<proteinExistence type="predicted"/>
<dbReference type="InterPro" id="IPR003646">
    <property type="entry name" value="SH3-like_bac-type"/>
</dbReference>
<evidence type="ECO:0000313" key="3">
    <source>
        <dbReference type="Proteomes" id="UP000003635"/>
    </source>
</evidence>
<feature type="domain" description="SH3b" evidence="1">
    <location>
        <begin position="117"/>
        <end position="183"/>
    </location>
</feature>
<dbReference type="Proteomes" id="UP000003635">
    <property type="component" value="Unassembled WGS sequence"/>
</dbReference>